<reference evidence="1" key="1">
    <citation type="submission" date="2019-03" db="EMBL/GenBank/DDBJ databases">
        <title>Single cell metagenomics reveals metabolic interactions within the superorganism composed of flagellate Streblomastix strix and complex community of Bacteroidetes bacteria on its surface.</title>
        <authorList>
            <person name="Treitli S.C."/>
            <person name="Kolisko M."/>
            <person name="Husnik F."/>
            <person name="Keeling P."/>
            <person name="Hampl V."/>
        </authorList>
    </citation>
    <scope>NUCLEOTIDE SEQUENCE</scope>
    <source>
        <strain evidence="1">STM</strain>
    </source>
</reference>
<dbReference type="AlphaFoldDB" id="A0A5J4S5E5"/>
<evidence type="ECO:0000313" key="1">
    <source>
        <dbReference type="EMBL" id="KAA6341299.1"/>
    </source>
</evidence>
<evidence type="ECO:0008006" key="2">
    <source>
        <dbReference type="Google" id="ProtNLM"/>
    </source>
</evidence>
<protein>
    <recommendedName>
        <fullName evidence="2">Lipoprotein</fullName>
    </recommendedName>
</protein>
<dbReference type="EMBL" id="SNRY01000399">
    <property type="protein sequence ID" value="KAA6341299.1"/>
    <property type="molecule type" value="Genomic_DNA"/>
</dbReference>
<sequence>MKKNQKSILILSLILGLMIGCGHCSCENPTVDDAEEPQIPGGETKPTTVGPDIYYNNIFFRYIIQGVKLNTGEWITLKFSNQIDPLSSNPDYDLTYLILKVNDVISETYENDKIAILNHLQKYYKIDKNRVVYFAGKAHGTMYRDRFWGTFCLGNTTLDKVWVDNVIELNKVNTYFGYDK</sequence>
<gene>
    <name evidence="1" type="ORF">EZS27_010886</name>
</gene>
<name>A0A5J4S5E5_9ZZZZ</name>
<comment type="caution">
    <text evidence="1">The sequence shown here is derived from an EMBL/GenBank/DDBJ whole genome shotgun (WGS) entry which is preliminary data.</text>
</comment>
<dbReference type="PROSITE" id="PS51257">
    <property type="entry name" value="PROKAR_LIPOPROTEIN"/>
    <property type="match status" value="1"/>
</dbReference>
<accession>A0A5J4S5E5</accession>
<proteinExistence type="predicted"/>
<organism evidence="1">
    <name type="scientific">termite gut metagenome</name>
    <dbReference type="NCBI Taxonomy" id="433724"/>
    <lineage>
        <taxon>unclassified sequences</taxon>
        <taxon>metagenomes</taxon>
        <taxon>organismal metagenomes</taxon>
    </lineage>
</organism>